<dbReference type="AlphaFoldDB" id="A0AAQ4F2T2"/>
<comment type="caution">
    <text evidence="2">The sequence shown here is derived from an EMBL/GenBank/DDBJ whole genome shotgun (WGS) entry which is preliminary data.</text>
</comment>
<organism evidence="2 3">
    <name type="scientific">Amblyomma americanum</name>
    <name type="common">Lone star tick</name>
    <dbReference type="NCBI Taxonomy" id="6943"/>
    <lineage>
        <taxon>Eukaryota</taxon>
        <taxon>Metazoa</taxon>
        <taxon>Ecdysozoa</taxon>
        <taxon>Arthropoda</taxon>
        <taxon>Chelicerata</taxon>
        <taxon>Arachnida</taxon>
        <taxon>Acari</taxon>
        <taxon>Parasitiformes</taxon>
        <taxon>Ixodida</taxon>
        <taxon>Ixodoidea</taxon>
        <taxon>Ixodidae</taxon>
        <taxon>Amblyomminae</taxon>
        <taxon>Amblyomma</taxon>
    </lineage>
</organism>
<keyword evidence="3" id="KW-1185">Reference proteome</keyword>
<sequence length="266" mass="28835">MFARQILDGMTTHNIRDPDAFLGSWTAVVESTAVSRVEVPRPANRGIDTFHPVSAQEVAAAMLPANTAPEPDGHSGRLEGNSCGPGPAGHPGAYKASPRPPEKDRLGDFVAFLDERGLAVNPAKSLTVALQSSGREKKVKLLQDMKFLVMGAEIVSATMDIEWRYLGVCYAPFGQKRPSVVAALTSLLNKVSVPPLRPQQRLVVLRYYLQPRLYNQLVLSPLTSGLIMKLSSLAQAAVRSWLHLPQEVALVSPQCAPLSPDYKCST</sequence>
<name>A0AAQ4F2T2_AMBAM</name>
<feature type="region of interest" description="Disordered" evidence="1">
    <location>
        <begin position="66"/>
        <end position="100"/>
    </location>
</feature>
<evidence type="ECO:0000313" key="2">
    <source>
        <dbReference type="EMBL" id="KAK8781065.1"/>
    </source>
</evidence>
<dbReference type="EMBL" id="JARKHS020008081">
    <property type="protein sequence ID" value="KAK8781065.1"/>
    <property type="molecule type" value="Genomic_DNA"/>
</dbReference>
<accession>A0AAQ4F2T2</accession>
<proteinExistence type="predicted"/>
<dbReference type="Proteomes" id="UP001321473">
    <property type="component" value="Unassembled WGS sequence"/>
</dbReference>
<protein>
    <submittedName>
        <fullName evidence="2">Uncharacterized protein</fullName>
    </submittedName>
</protein>
<reference evidence="2 3" key="1">
    <citation type="journal article" date="2023" name="Arcadia Sci">
        <title>De novo assembly of a long-read Amblyomma americanum tick genome.</title>
        <authorList>
            <person name="Chou S."/>
            <person name="Poskanzer K.E."/>
            <person name="Rollins M."/>
            <person name="Thuy-Boun P.S."/>
        </authorList>
    </citation>
    <scope>NUCLEOTIDE SEQUENCE [LARGE SCALE GENOMIC DNA]</scope>
    <source>
        <strain evidence="2">F_SG_1</strain>
        <tissue evidence="2">Salivary glands</tissue>
    </source>
</reference>
<evidence type="ECO:0000256" key="1">
    <source>
        <dbReference type="SAM" id="MobiDB-lite"/>
    </source>
</evidence>
<evidence type="ECO:0000313" key="3">
    <source>
        <dbReference type="Proteomes" id="UP001321473"/>
    </source>
</evidence>
<gene>
    <name evidence="2" type="ORF">V5799_017595</name>
</gene>